<feature type="domain" description="Rap1 DNA-binding" evidence="10">
    <location>
        <begin position="290"/>
        <end position="380"/>
    </location>
</feature>
<keyword evidence="4" id="KW-0805">Transcription regulation</keyword>
<sequence>MAPNDTESSLESAAATATAAMKASEQEKTSNAVLEDENLINNLVESLDKPDDTDASIKAEESLVDPSLSRSPLDQVLLGQKFILLGNSAANEDVGHVIEELGGSVVSGENGQGIYLARSASDVNPSINVPVYSFNFVYTAQRDHVLPDLNDFKIRRPPQLPQNLNINIGELAKTGLKENESVESALSMSAEPQKKRSMKFTELEDACILDLIRRNPNLRSTHSFFAKIAQLPVLSGHTGNSIRFRFRKILADKLDYVYQVDPQTNKLILDPVTNEPIKIKDLPSLLKSQYTAEEDYELCKHILHFKENMSQYAKKRKLDGNSIPESVFTELVAKFPRHSAMSWRDRYRKFASKYGLEEYMKYYEDCLAKNITPQPMKNLSSRAKDSKDAKRMKLDDKNDMVPSLDRIEALARVSVERKETEENAAKKEDSPEAKGEKDKRLDDGSASANLFEDANEDEIKALNDDLSKFDALPSIETEGNFSFEELKKEDPEPLKNKSLINVEETCAQIEQIFGSFGSSITTSFELFKVMNEKVGLSMGWLTYWFDCSCGHLNLFMAAILNYIRNDELILSNYPGFWTSEHDRMLKEEDKISDLIKLHGLESVTKRREALYGE</sequence>
<evidence type="ECO:0000259" key="10">
    <source>
        <dbReference type="Pfam" id="PF09197"/>
    </source>
</evidence>
<comment type="caution">
    <text evidence="12">The sequence shown here is derived from an EMBL/GenBank/DDBJ whole genome shotgun (WGS) entry which is preliminary data.</text>
</comment>
<dbReference type="GO" id="GO:0042162">
    <property type="term" value="F:telomeric DNA binding"/>
    <property type="evidence" value="ECO:0007669"/>
    <property type="project" value="TreeGrafter"/>
</dbReference>
<dbReference type="GO" id="GO:0070187">
    <property type="term" value="C:shelterin complex"/>
    <property type="evidence" value="ECO:0007669"/>
    <property type="project" value="TreeGrafter"/>
</dbReference>
<dbReference type="Gene3D" id="1.10.10.60">
    <property type="entry name" value="Homeodomain-like"/>
    <property type="match status" value="2"/>
</dbReference>
<feature type="region of interest" description="Disordered" evidence="9">
    <location>
        <begin position="1"/>
        <end position="35"/>
    </location>
</feature>
<feature type="compositionally biased region" description="Basic and acidic residues" evidence="9">
    <location>
        <begin position="382"/>
        <end position="398"/>
    </location>
</feature>
<dbReference type="Pfam" id="PF11626">
    <property type="entry name" value="Rap1_C"/>
    <property type="match status" value="1"/>
</dbReference>
<feature type="compositionally biased region" description="Low complexity" evidence="9">
    <location>
        <begin position="1"/>
        <end position="23"/>
    </location>
</feature>
<keyword evidence="5" id="KW-0010">Activator</keyword>
<keyword evidence="6" id="KW-0804">Transcription</keyword>
<dbReference type="GO" id="GO:0031848">
    <property type="term" value="P:protection from non-homologous end joining at telomere"/>
    <property type="evidence" value="ECO:0007669"/>
    <property type="project" value="TreeGrafter"/>
</dbReference>
<evidence type="ECO:0000256" key="5">
    <source>
        <dbReference type="ARBA" id="ARBA00023159"/>
    </source>
</evidence>
<dbReference type="InterPro" id="IPR009057">
    <property type="entry name" value="Homeodomain-like_sf"/>
</dbReference>
<evidence type="ECO:0000256" key="9">
    <source>
        <dbReference type="SAM" id="MobiDB-lite"/>
    </source>
</evidence>
<dbReference type="InterPro" id="IPR039595">
    <property type="entry name" value="TE2IP/Rap1"/>
</dbReference>
<dbReference type="AlphaFoldDB" id="A0A1B7SNX0"/>
<comment type="similarity">
    <text evidence="1 8">Belongs to the RAP1 family.</text>
</comment>
<comment type="function">
    <text evidence="8">Involved in the regulation of telomere length, clustering and has a specific role in telomere position effect (TPE).</text>
</comment>
<reference evidence="12" key="1">
    <citation type="journal article" date="2021" name="Open Biol.">
        <title>Shared evolutionary footprints suggest mitochondrial oxidative damage underlies multiple complex I losses in fungi.</title>
        <authorList>
            <person name="Schikora-Tamarit M.A."/>
            <person name="Marcet-Houben M."/>
            <person name="Nosek J."/>
            <person name="Gabaldon T."/>
        </authorList>
    </citation>
    <scope>NUCLEOTIDE SEQUENCE</scope>
    <source>
        <strain evidence="12">NCAIM Y.01608</strain>
    </source>
</reference>
<evidence type="ECO:0000259" key="11">
    <source>
        <dbReference type="Pfam" id="PF11626"/>
    </source>
</evidence>
<dbReference type="Gene3D" id="1.10.10.2170">
    <property type="match status" value="1"/>
</dbReference>
<keyword evidence="2 8" id="KW-0158">Chromosome</keyword>
<dbReference type="InterPro" id="IPR015280">
    <property type="entry name" value="Rap1_DNA-bd"/>
</dbReference>
<keyword evidence="3 8" id="KW-0779">Telomere</keyword>
<feature type="region of interest" description="Disordered" evidence="9">
    <location>
        <begin position="415"/>
        <end position="444"/>
    </location>
</feature>
<feature type="domain" description="TRF2-interacting telomeric protein/Rap1 C-terminal" evidence="11">
    <location>
        <begin position="531"/>
        <end position="610"/>
    </location>
</feature>
<feature type="region of interest" description="Disordered" evidence="9">
    <location>
        <begin position="376"/>
        <end position="398"/>
    </location>
</feature>
<comment type="subcellular location">
    <subcellularLocation>
        <location evidence="8">Nucleus</location>
    </subcellularLocation>
    <subcellularLocation>
        <location evidence="8">Chromosome</location>
        <location evidence="8">Telomere</location>
    </subcellularLocation>
</comment>
<evidence type="ECO:0000256" key="6">
    <source>
        <dbReference type="ARBA" id="ARBA00023163"/>
    </source>
</evidence>
<dbReference type="SUPFAM" id="SSF46689">
    <property type="entry name" value="Homeodomain-like"/>
    <property type="match status" value="2"/>
</dbReference>
<evidence type="ECO:0000256" key="2">
    <source>
        <dbReference type="ARBA" id="ARBA00022454"/>
    </source>
</evidence>
<feature type="compositionally biased region" description="Basic and acidic residues" evidence="9">
    <location>
        <begin position="415"/>
        <end position="443"/>
    </location>
</feature>
<evidence type="ECO:0000313" key="12">
    <source>
        <dbReference type="EMBL" id="KAH3661059.1"/>
    </source>
</evidence>
<dbReference type="PANTHER" id="PTHR16466:SF6">
    <property type="entry name" value="TELOMERIC REPEAT-BINDING FACTOR 2-INTERACTING PROTEIN 1"/>
    <property type="match status" value="1"/>
</dbReference>
<reference evidence="12" key="2">
    <citation type="submission" date="2021-01" db="EMBL/GenBank/DDBJ databases">
        <authorList>
            <person name="Schikora-Tamarit M.A."/>
        </authorList>
    </citation>
    <scope>NUCLEOTIDE SEQUENCE</scope>
    <source>
        <strain evidence="12">NCAIM Y.01608</strain>
    </source>
</reference>
<proteinExistence type="inferred from homology"/>
<evidence type="ECO:0000256" key="1">
    <source>
        <dbReference type="ARBA" id="ARBA00010467"/>
    </source>
</evidence>
<dbReference type="InterPro" id="IPR021661">
    <property type="entry name" value="Rap1_C"/>
</dbReference>
<dbReference type="RefSeq" id="XP_018212841.1">
    <property type="nucleotide sequence ID" value="XM_018353468.1"/>
</dbReference>
<dbReference type="InterPro" id="IPR038104">
    <property type="entry name" value="Rap1_C_sf"/>
</dbReference>
<dbReference type="Pfam" id="PF09197">
    <property type="entry name" value="Rap1-DNA-bind"/>
    <property type="match status" value="1"/>
</dbReference>
<comment type="subunit">
    <text evidence="8">Homodimer.</text>
</comment>
<dbReference type="PANTHER" id="PTHR16466">
    <property type="entry name" value="TELOMERE REPEAT-BINDING FACTOR 2-INTERACTING PROTEIN 1"/>
    <property type="match status" value="1"/>
</dbReference>
<dbReference type="GO" id="GO:0010833">
    <property type="term" value="P:telomere maintenance via telomere lengthening"/>
    <property type="evidence" value="ECO:0007669"/>
    <property type="project" value="UniProtKB-UniRule"/>
</dbReference>
<evidence type="ECO:0000313" key="13">
    <source>
        <dbReference type="Proteomes" id="UP000788993"/>
    </source>
</evidence>
<dbReference type="CDD" id="cd11655">
    <property type="entry name" value="rap1_myb-like"/>
    <property type="match status" value="1"/>
</dbReference>
<evidence type="ECO:0000256" key="8">
    <source>
        <dbReference type="RuleBase" id="RU367107"/>
    </source>
</evidence>
<evidence type="ECO:0000256" key="4">
    <source>
        <dbReference type="ARBA" id="ARBA00023015"/>
    </source>
</evidence>
<evidence type="ECO:0000256" key="3">
    <source>
        <dbReference type="ARBA" id="ARBA00022895"/>
    </source>
</evidence>
<protein>
    <recommendedName>
        <fullName evidence="8">DNA-binding protein RAP1</fullName>
    </recommendedName>
</protein>
<name>A0A1B7SNX0_9ASCO</name>
<dbReference type="Proteomes" id="UP000788993">
    <property type="component" value="Unassembled WGS sequence"/>
</dbReference>
<accession>A0A1B7SNX0</accession>
<evidence type="ECO:0000256" key="7">
    <source>
        <dbReference type="ARBA" id="ARBA00023242"/>
    </source>
</evidence>
<keyword evidence="13" id="KW-1185">Reference proteome</keyword>
<gene>
    <name evidence="12" type="ORF">OGATHE_005391</name>
</gene>
<organism evidence="12 13">
    <name type="scientific">Ogataea polymorpha</name>
    <dbReference type="NCBI Taxonomy" id="460523"/>
    <lineage>
        <taxon>Eukaryota</taxon>
        <taxon>Fungi</taxon>
        <taxon>Dikarya</taxon>
        <taxon>Ascomycota</taxon>
        <taxon>Saccharomycotina</taxon>
        <taxon>Pichiomycetes</taxon>
        <taxon>Pichiales</taxon>
        <taxon>Pichiaceae</taxon>
        <taxon>Ogataea</taxon>
    </lineage>
</organism>
<dbReference type="EMBL" id="JAEUBD010001468">
    <property type="protein sequence ID" value="KAH3661059.1"/>
    <property type="molecule type" value="Genomic_DNA"/>
</dbReference>
<keyword evidence="7 8" id="KW-0539">Nucleus</keyword>